<organism evidence="2 3">
    <name type="scientific">Vibrio metoecus</name>
    <dbReference type="NCBI Taxonomy" id="1481663"/>
    <lineage>
        <taxon>Bacteria</taxon>
        <taxon>Pseudomonadati</taxon>
        <taxon>Pseudomonadota</taxon>
        <taxon>Gammaproteobacteria</taxon>
        <taxon>Vibrionales</taxon>
        <taxon>Vibrionaceae</taxon>
        <taxon>Vibrio</taxon>
    </lineage>
</organism>
<dbReference type="AlphaFoldDB" id="A0A271VN25"/>
<comment type="caution">
    <text evidence="2">The sequence shown here is derived from an EMBL/GenBank/DDBJ whole genome shotgun (WGS) entry which is preliminary data.</text>
</comment>
<feature type="transmembrane region" description="Helical" evidence="1">
    <location>
        <begin position="19"/>
        <end position="38"/>
    </location>
</feature>
<evidence type="ECO:0000313" key="3">
    <source>
        <dbReference type="Proteomes" id="UP000216173"/>
    </source>
</evidence>
<keyword evidence="1" id="KW-0472">Membrane</keyword>
<accession>A0A271VN25</accession>
<dbReference type="Proteomes" id="UP000216173">
    <property type="component" value="Unassembled WGS sequence"/>
</dbReference>
<sequence length="129" mass="14902">MLHEEHAFMAAVKLSKARLAQIIITLAVLISAFVWRTWSYKSDPVVTCHMSHPCEFRIDGRVVNISRHTELASDFTIYTFLPWDEDWSIVVDGKTTYQPGKLQLFVKKEVKSSNVKINHRITLKLIDVM</sequence>
<dbReference type="EMBL" id="NMSH01000036">
    <property type="protein sequence ID" value="PAR19550.1"/>
    <property type="molecule type" value="Genomic_DNA"/>
</dbReference>
<evidence type="ECO:0000256" key="1">
    <source>
        <dbReference type="SAM" id="Phobius"/>
    </source>
</evidence>
<protein>
    <submittedName>
        <fullName evidence="2">Uncharacterized protein</fullName>
    </submittedName>
</protein>
<name>A0A271VN25_VIBMT</name>
<keyword evidence="1" id="KW-1133">Transmembrane helix</keyword>
<reference evidence="3" key="1">
    <citation type="submission" date="2017-07" db="EMBL/GenBank/DDBJ databases">
        <authorList>
            <person name="Boucher Y."/>
            <person name="Orata F.D."/>
        </authorList>
    </citation>
    <scope>NUCLEOTIDE SEQUENCE [LARGE SCALE GENOMIC DNA]</scope>
    <source>
        <strain evidence="3">OYP9E10</strain>
    </source>
</reference>
<evidence type="ECO:0000313" key="2">
    <source>
        <dbReference type="EMBL" id="PAR19550.1"/>
    </source>
</evidence>
<gene>
    <name evidence="2" type="ORF">CGU03_16155</name>
</gene>
<proteinExistence type="predicted"/>
<keyword evidence="1" id="KW-0812">Transmembrane</keyword>